<protein>
    <recommendedName>
        <fullName evidence="6">Ras-domain-containing protein</fullName>
    </recommendedName>
</protein>
<dbReference type="GO" id="GO:0005525">
    <property type="term" value="F:GTP binding"/>
    <property type="evidence" value="ECO:0007669"/>
    <property type="project" value="UniProtKB-KW"/>
</dbReference>
<accession>A0A4P9X2A7</accession>
<dbReference type="InterPro" id="IPR001806">
    <property type="entry name" value="Small_GTPase"/>
</dbReference>
<dbReference type="PANTHER" id="PTHR47977">
    <property type="entry name" value="RAS-RELATED PROTEIN RAB"/>
    <property type="match status" value="1"/>
</dbReference>
<dbReference type="EMBL" id="ML014301">
    <property type="protein sequence ID" value="RKO99273.1"/>
    <property type="molecule type" value="Genomic_DNA"/>
</dbReference>
<dbReference type="Gene3D" id="3.40.50.300">
    <property type="entry name" value="P-loop containing nucleotide triphosphate hydrolases"/>
    <property type="match status" value="1"/>
</dbReference>
<dbReference type="Proteomes" id="UP000274922">
    <property type="component" value="Unassembled WGS sequence"/>
</dbReference>
<dbReference type="InterPro" id="IPR027417">
    <property type="entry name" value="P-loop_NTPase"/>
</dbReference>
<evidence type="ECO:0008006" key="6">
    <source>
        <dbReference type="Google" id="ProtNLM"/>
    </source>
</evidence>
<keyword evidence="5" id="KW-1185">Reference proteome</keyword>
<evidence type="ECO:0000256" key="2">
    <source>
        <dbReference type="ARBA" id="ARBA00023134"/>
    </source>
</evidence>
<dbReference type="GO" id="GO:0003924">
    <property type="term" value="F:GTPase activity"/>
    <property type="evidence" value="ECO:0007669"/>
    <property type="project" value="InterPro"/>
</dbReference>
<dbReference type="SMART" id="SM00173">
    <property type="entry name" value="RAS"/>
    <property type="match status" value="1"/>
</dbReference>
<sequence>MADYIKATFKLLLIGDSGVGKSCLLVRFADDAYTDAETHTIGVDFRVVILDVGSEKYRLTIWDTAGQERFRTLTSSYYRGAQGVILVYDVTNRPSFEHLQTWLGEVDAHNATPDVVKMVVGNKIDKDAGGPDGAGGRAVSRAEGEAFARQLGTLYVEVSAKTKTGVMTAFQELVRKIVETPSLWQKGAAAGSGDRPAGAGAGGGVRLMSDQEAAADGGYCAC</sequence>
<reference evidence="5" key="1">
    <citation type="journal article" date="2018" name="Nat. Microbiol.">
        <title>Leveraging single-cell genomics to expand the fungal tree of life.</title>
        <authorList>
            <person name="Ahrendt S.R."/>
            <person name="Quandt C.A."/>
            <person name="Ciobanu D."/>
            <person name="Clum A."/>
            <person name="Salamov A."/>
            <person name="Andreopoulos B."/>
            <person name="Cheng J.F."/>
            <person name="Woyke T."/>
            <person name="Pelin A."/>
            <person name="Henrissat B."/>
            <person name="Reynolds N.K."/>
            <person name="Benny G.L."/>
            <person name="Smith M.E."/>
            <person name="James T.Y."/>
            <person name="Grigoriev I.V."/>
        </authorList>
    </citation>
    <scope>NUCLEOTIDE SEQUENCE [LARGE SCALE GENOMIC DNA]</scope>
    <source>
        <strain evidence="5">ATCC 52028</strain>
    </source>
</reference>
<dbReference type="SMART" id="SM00175">
    <property type="entry name" value="RAB"/>
    <property type="match status" value="1"/>
</dbReference>
<dbReference type="InterPro" id="IPR050227">
    <property type="entry name" value="Rab"/>
</dbReference>
<name>A0A4P9X2A7_9FUNG</name>
<dbReference type="STRING" id="1555241.A0A4P9X2A7"/>
<dbReference type="SMART" id="SM00176">
    <property type="entry name" value="RAN"/>
    <property type="match status" value="1"/>
</dbReference>
<keyword evidence="1" id="KW-0547">Nucleotide-binding</keyword>
<dbReference type="PROSITE" id="PS51421">
    <property type="entry name" value="RAS"/>
    <property type="match status" value="1"/>
</dbReference>
<keyword evidence="2" id="KW-0342">GTP-binding</keyword>
<dbReference type="FunFam" id="3.40.50.300:FF:001129">
    <property type="entry name" value="ras-related protein Rab-44 isoform X2"/>
    <property type="match status" value="1"/>
</dbReference>
<evidence type="ECO:0000256" key="1">
    <source>
        <dbReference type="ARBA" id="ARBA00022741"/>
    </source>
</evidence>
<dbReference type="PROSITE" id="PS51419">
    <property type="entry name" value="RAB"/>
    <property type="match status" value="1"/>
</dbReference>
<organism evidence="4 5">
    <name type="scientific">Caulochytrium protostelioides</name>
    <dbReference type="NCBI Taxonomy" id="1555241"/>
    <lineage>
        <taxon>Eukaryota</taxon>
        <taxon>Fungi</taxon>
        <taxon>Fungi incertae sedis</taxon>
        <taxon>Chytridiomycota</taxon>
        <taxon>Chytridiomycota incertae sedis</taxon>
        <taxon>Chytridiomycetes</taxon>
        <taxon>Caulochytriales</taxon>
        <taxon>Caulochytriaceae</taxon>
        <taxon>Caulochytrium</taxon>
    </lineage>
</organism>
<dbReference type="AlphaFoldDB" id="A0A4P9X2A7"/>
<proteinExistence type="predicted"/>
<dbReference type="PRINTS" id="PR00449">
    <property type="entry name" value="RASTRNSFRMNG"/>
</dbReference>
<dbReference type="SMART" id="SM00174">
    <property type="entry name" value="RHO"/>
    <property type="match status" value="1"/>
</dbReference>
<gene>
    <name evidence="4" type="ORF">CXG81DRAFT_27953</name>
</gene>
<evidence type="ECO:0000256" key="3">
    <source>
        <dbReference type="ARBA" id="ARBA00023288"/>
    </source>
</evidence>
<dbReference type="InterPro" id="IPR005225">
    <property type="entry name" value="Small_GTP-bd"/>
</dbReference>
<evidence type="ECO:0000313" key="5">
    <source>
        <dbReference type="Proteomes" id="UP000274922"/>
    </source>
</evidence>
<dbReference type="OrthoDB" id="9989112at2759"/>
<dbReference type="SUPFAM" id="SSF52540">
    <property type="entry name" value="P-loop containing nucleoside triphosphate hydrolases"/>
    <property type="match status" value="1"/>
</dbReference>
<dbReference type="NCBIfam" id="TIGR00231">
    <property type="entry name" value="small_GTP"/>
    <property type="match status" value="1"/>
</dbReference>
<evidence type="ECO:0000313" key="4">
    <source>
        <dbReference type="EMBL" id="RKO99273.1"/>
    </source>
</evidence>
<keyword evidence="3" id="KW-0449">Lipoprotein</keyword>
<dbReference type="Pfam" id="PF00071">
    <property type="entry name" value="Ras"/>
    <property type="match status" value="1"/>
</dbReference>